<dbReference type="InterPro" id="IPR036237">
    <property type="entry name" value="Xyl_isomerase-like_sf"/>
</dbReference>
<feature type="domain" description="Xylose isomerase-like TIM barrel" evidence="2">
    <location>
        <begin position="15"/>
        <end position="254"/>
    </location>
</feature>
<dbReference type="PANTHER" id="PTHR43489">
    <property type="entry name" value="ISOMERASE"/>
    <property type="match status" value="1"/>
</dbReference>
<keyword evidence="4" id="KW-1185">Reference proteome</keyword>
<sequence>MKIGGFGKIKDYLPIAEAGYDFAELDVPEIADLSGEALDELQKSIKTGVPIQIGSRLLPVAEPLFFEEGFKPESLEPYLEEACGKTARLGIRTLILGNGKARWIRTASERPKEEAFIEALRLMARKAEENHQELILEPLGPKYSNYINTVVQAVQLIEKVKINNLFTMADLRHMVAAGEPFQDLQTYLPYIHHIHMDYPLSYPERNYPSVRDGYDYRVFLDSLERAGYDGTLTIEADIPENWHKACRQVMEVLEK</sequence>
<dbReference type="SUPFAM" id="SSF51658">
    <property type="entry name" value="Xylose isomerase-like"/>
    <property type="match status" value="1"/>
</dbReference>
<dbReference type="Gene3D" id="3.20.20.150">
    <property type="entry name" value="Divalent-metal-dependent TIM barrel enzymes"/>
    <property type="match status" value="1"/>
</dbReference>
<dbReference type="AlphaFoldDB" id="A0A923LWQ5"/>
<organism evidence="3 4">
    <name type="scientific">Agathobaculum faecis</name>
    <dbReference type="NCBI Taxonomy" id="2763013"/>
    <lineage>
        <taxon>Bacteria</taxon>
        <taxon>Bacillati</taxon>
        <taxon>Bacillota</taxon>
        <taxon>Clostridia</taxon>
        <taxon>Eubacteriales</taxon>
        <taxon>Butyricicoccaceae</taxon>
        <taxon>Agathobaculum</taxon>
    </lineage>
</organism>
<dbReference type="Pfam" id="PF01261">
    <property type="entry name" value="AP_endonuc_2"/>
    <property type="match status" value="1"/>
</dbReference>
<dbReference type="InterPro" id="IPR050417">
    <property type="entry name" value="Sugar_Epim/Isomerase"/>
</dbReference>
<keyword evidence="1 3" id="KW-0413">Isomerase</keyword>
<comment type="caution">
    <text evidence="3">The sequence shown here is derived from an EMBL/GenBank/DDBJ whole genome shotgun (WGS) entry which is preliminary data.</text>
</comment>
<dbReference type="PANTHER" id="PTHR43489:SF7">
    <property type="entry name" value="3-DEHYDRO-D-GULOSIDE 4-EPIMERASE-RELATED"/>
    <property type="match status" value="1"/>
</dbReference>
<evidence type="ECO:0000313" key="3">
    <source>
        <dbReference type="EMBL" id="MBC5725302.1"/>
    </source>
</evidence>
<accession>A0A923LWQ5</accession>
<evidence type="ECO:0000259" key="2">
    <source>
        <dbReference type="Pfam" id="PF01261"/>
    </source>
</evidence>
<dbReference type="EMBL" id="JACOPL010000006">
    <property type="protein sequence ID" value="MBC5725302.1"/>
    <property type="molecule type" value="Genomic_DNA"/>
</dbReference>
<evidence type="ECO:0000256" key="1">
    <source>
        <dbReference type="ARBA" id="ARBA00023235"/>
    </source>
</evidence>
<reference evidence="3" key="1">
    <citation type="submission" date="2020-08" db="EMBL/GenBank/DDBJ databases">
        <title>Genome public.</title>
        <authorList>
            <person name="Liu C."/>
            <person name="Sun Q."/>
        </authorList>
    </citation>
    <scope>NUCLEOTIDE SEQUENCE</scope>
    <source>
        <strain evidence="3">NSJ-28</strain>
    </source>
</reference>
<dbReference type="InterPro" id="IPR013022">
    <property type="entry name" value="Xyl_isomerase-like_TIM-brl"/>
</dbReference>
<dbReference type="RefSeq" id="WP_054326450.1">
    <property type="nucleotide sequence ID" value="NZ_JACOPL010000006.1"/>
</dbReference>
<protein>
    <submittedName>
        <fullName evidence="3">Sugar phosphate isomerase/epimerase</fullName>
    </submittedName>
</protein>
<gene>
    <name evidence="3" type="ORF">H8S45_07500</name>
</gene>
<evidence type="ECO:0000313" key="4">
    <source>
        <dbReference type="Proteomes" id="UP000606499"/>
    </source>
</evidence>
<proteinExistence type="predicted"/>
<dbReference type="GO" id="GO:0016853">
    <property type="term" value="F:isomerase activity"/>
    <property type="evidence" value="ECO:0007669"/>
    <property type="project" value="UniProtKB-KW"/>
</dbReference>
<name>A0A923LWQ5_9FIRM</name>
<dbReference type="Proteomes" id="UP000606499">
    <property type="component" value="Unassembled WGS sequence"/>
</dbReference>